<organism evidence="2 3">
    <name type="scientific">Gordonia asplenii</name>
    <dbReference type="NCBI Taxonomy" id="2725283"/>
    <lineage>
        <taxon>Bacteria</taxon>
        <taxon>Bacillati</taxon>
        <taxon>Actinomycetota</taxon>
        <taxon>Actinomycetes</taxon>
        <taxon>Mycobacteriales</taxon>
        <taxon>Gordoniaceae</taxon>
        <taxon>Gordonia</taxon>
    </lineage>
</organism>
<dbReference type="AlphaFoldDB" id="A0A848KVH2"/>
<comment type="caution">
    <text evidence="2">The sequence shown here is derived from an EMBL/GenBank/DDBJ whole genome shotgun (WGS) entry which is preliminary data.</text>
</comment>
<dbReference type="EMBL" id="JABBNB010000015">
    <property type="protein sequence ID" value="NMO02666.1"/>
    <property type="molecule type" value="Genomic_DNA"/>
</dbReference>
<evidence type="ECO:0000256" key="1">
    <source>
        <dbReference type="SAM" id="SignalP"/>
    </source>
</evidence>
<evidence type="ECO:0000313" key="3">
    <source>
        <dbReference type="Proteomes" id="UP000550729"/>
    </source>
</evidence>
<accession>A0A848KVH2</accession>
<keyword evidence="3" id="KW-1185">Reference proteome</keyword>
<protein>
    <recommendedName>
        <fullName evidence="4">Secreted protein</fullName>
    </recommendedName>
</protein>
<gene>
    <name evidence="2" type="ORF">HH308_15750</name>
</gene>
<proteinExistence type="predicted"/>
<evidence type="ECO:0008006" key="4">
    <source>
        <dbReference type="Google" id="ProtNLM"/>
    </source>
</evidence>
<keyword evidence="1" id="KW-0732">Signal</keyword>
<dbReference type="RefSeq" id="WP_170195170.1">
    <property type="nucleotide sequence ID" value="NZ_JABBNB010000015.1"/>
</dbReference>
<reference evidence="2 3" key="1">
    <citation type="submission" date="2020-04" db="EMBL/GenBank/DDBJ databases">
        <title>Gordonia sp. nov. TBRC 11910.</title>
        <authorList>
            <person name="Suriyachadkun C."/>
        </authorList>
    </citation>
    <scope>NUCLEOTIDE SEQUENCE [LARGE SCALE GENOMIC DNA]</scope>
    <source>
        <strain evidence="2 3">TBRC 11910</strain>
    </source>
</reference>
<feature type="chain" id="PRO_5039717756" description="Secreted protein" evidence="1">
    <location>
        <begin position="27"/>
        <end position="187"/>
    </location>
</feature>
<sequence length="187" mass="19738">MHRAITAILSAALVGTFMLGIPSISAGTASAAPKGNNDGWTVTLVPHYSLPNGTRIEWFFVHGSGQCLEALTPGQVNWNDTVYSAVGTRHVLFRVPPIYVFDECSWSTSHATWQVRITTPAQVVRTGSLYVTTGTAGRGREVSASCLDFSNIVCHGDYGPAVDDNADLEVVLGPVSTGGLPSSPFGS</sequence>
<feature type="signal peptide" evidence="1">
    <location>
        <begin position="1"/>
        <end position="26"/>
    </location>
</feature>
<name>A0A848KVH2_9ACTN</name>
<dbReference type="Proteomes" id="UP000550729">
    <property type="component" value="Unassembled WGS sequence"/>
</dbReference>
<evidence type="ECO:0000313" key="2">
    <source>
        <dbReference type="EMBL" id="NMO02666.1"/>
    </source>
</evidence>